<dbReference type="PROSITE" id="PS51459">
    <property type="entry name" value="FIDO"/>
    <property type="match status" value="1"/>
</dbReference>
<protein>
    <recommendedName>
        <fullName evidence="1">Fido domain-containing protein</fullName>
    </recommendedName>
</protein>
<name>A0ABP8DE82_9ACTN</name>
<reference evidence="3" key="1">
    <citation type="journal article" date="2019" name="Int. J. Syst. Evol. Microbiol.">
        <title>The Global Catalogue of Microorganisms (GCM) 10K type strain sequencing project: providing services to taxonomists for standard genome sequencing and annotation.</title>
        <authorList>
            <consortium name="The Broad Institute Genomics Platform"/>
            <consortium name="The Broad Institute Genome Sequencing Center for Infectious Disease"/>
            <person name="Wu L."/>
            <person name="Ma J."/>
        </authorList>
    </citation>
    <scope>NUCLEOTIDE SEQUENCE [LARGE SCALE GENOMIC DNA]</scope>
    <source>
        <strain evidence="3">JCM 17441</strain>
    </source>
</reference>
<comment type="caution">
    <text evidence="2">The sequence shown here is derived from an EMBL/GenBank/DDBJ whole genome shotgun (WGS) entry which is preliminary data.</text>
</comment>
<proteinExistence type="predicted"/>
<dbReference type="Gene3D" id="1.10.3290.10">
    <property type="entry name" value="Fido-like domain"/>
    <property type="match status" value="1"/>
</dbReference>
<dbReference type="SUPFAM" id="SSF140931">
    <property type="entry name" value="Fic-like"/>
    <property type="match status" value="1"/>
</dbReference>
<organism evidence="2 3">
    <name type="scientific">Dactylosporangium darangshiense</name>
    <dbReference type="NCBI Taxonomy" id="579108"/>
    <lineage>
        <taxon>Bacteria</taxon>
        <taxon>Bacillati</taxon>
        <taxon>Actinomycetota</taxon>
        <taxon>Actinomycetes</taxon>
        <taxon>Micromonosporales</taxon>
        <taxon>Micromonosporaceae</taxon>
        <taxon>Dactylosporangium</taxon>
    </lineage>
</organism>
<dbReference type="InterPro" id="IPR036597">
    <property type="entry name" value="Fido-like_dom_sf"/>
</dbReference>
<keyword evidence="3" id="KW-1185">Reference proteome</keyword>
<evidence type="ECO:0000313" key="3">
    <source>
        <dbReference type="Proteomes" id="UP001500620"/>
    </source>
</evidence>
<accession>A0ABP8DE82</accession>
<evidence type="ECO:0000313" key="2">
    <source>
        <dbReference type="EMBL" id="GAA4253574.1"/>
    </source>
</evidence>
<evidence type="ECO:0000259" key="1">
    <source>
        <dbReference type="PROSITE" id="PS51459"/>
    </source>
</evidence>
<sequence length="214" mass="23491">MTAPDHLAAWQRVRELVAWRDVVPHLPAPVPAVRDGFAGRGPQRLLAARDDVRREASAGADLDLDLLARWNRIVRGVPVAAFRRAPAYAKHGRERYGLRADTEQRFAACVAQTADRSTPVTARAARVYLDVAFFHPYDDGNARLAGLALQFVLLRGGVELDEVAPILTTVRRADDAEGAAGLARLVHGIAAATHRRWLRANGQCQHGPPFPNHR</sequence>
<gene>
    <name evidence="2" type="ORF">GCM10022255_054920</name>
</gene>
<dbReference type="InterPro" id="IPR003812">
    <property type="entry name" value="Fido"/>
</dbReference>
<dbReference type="EMBL" id="BAABAT010000016">
    <property type="protein sequence ID" value="GAA4253574.1"/>
    <property type="molecule type" value="Genomic_DNA"/>
</dbReference>
<feature type="domain" description="Fido" evidence="1">
    <location>
        <begin position="62"/>
        <end position="200"/>
    </location>
</feature>
<dbReference type="Proteomes" id="UP001500620">
    <property type="component" value="Unassembled WGS sequence"/>
</dbReference>
<dbReference type="RefSeq" id="WP_345130631.1">
    <property type="nucleotide sequence ID" value="NZ_BAABAT010000016.1"/>
</dbReference>